<sequence>MRPKKVRKRSPSSLDRSRAQERFIEFSADCATLLHPRGAFGFTNDGGFELAGSQGVDIGHQVLIVGVD</sequence>
<dbReference type="Proteomes" id="UP000507954">
    <property type="component" value="Unassembled WGS sequence"/>
</dbReference>
<proteinExistence type="predicted"/>
<reference evidence="1" key="1">
    <citation type="submission" date="2019-06" db="EMBL/GenBank/DDBJ databases">
        <authorList>
            <person name="Le Quere A."/>
            <person name="Colella S."/>
        </authorList>
    </citation>
    <scope>NUCLEOTIDE SEQUENCE</scope>
    <source>
        <strain evidence="1">EmedicaeMD41</strain>
    </source>
</reference>
<dbReference type="EMBL" id="CABFNB010000009">
    <property type="protein sequence ID" value="VTZ59353.1"/>
    <property type="molecule type" value="Genomic_DNA"/>
</dbReference>
<evidence type="ECO:0000313" key="1">
    <source>
        <dbReference type="EMBL" id="VTZ59353.1"/>
    </source>
</evidence>
<organism evidence="1">
    <name type="scientific">Sinorhizobium medicae</name>
    <dbReference type="NCBI Taxonomy" id="110321"/>
    <lineage>
        <taxon>Bacteria</taxon>
        <taxon>Pseudomonadati</taxon>
        <taxon>Pseudomonadota</taxon>
        <taxon>Alphaproteobacteria</taxon>
        <taxon>Hyphomicrobiales</taxon>
        <taxon>Rhizobiaceae</taxon>
        <taxon>Sinorhizobium/Ensifer group</taxon>
        <taxon>Sinorhizobium</taxon>
    </lineage>
</organism>
<dbReference type="AlphaFoldDB" id="A0A508WQ31"/>
<protein>
    <submittedName>
        <fullName evidence="1">Uncharacterized protein</fullName>
    </submittedName>
</protein>
<accession>A0A508WQ31</accession>
<gene>
    <name evidence="1" type="ORF">EMEDMD4_1060035</name>
</gene>
<name>A0A508WQ31_9HYPH</name>